<dbReference type="AlphaFoldDB" id="A0AAD2F6F0"/>
<name>A0AAD2F6F0_9RALS</name>
<protein>
    <submittedName>
        <fullName evidence="1">Uncharacterized protein</fullName>
    </submittedName>
</protein>
<dbReference type="EMBL" id="CATZAZ010000017">
    <property type="protein sequence ID" value="CAJ0807801.1"/>
    <property type="molecule type" value="Genomic_DNA"/>
</dbReference>
<accession>A0AAD2F6F0</accession>
<reference evidence="1" key="1">
    <citation type="submission" date="2023-07" db="EMBL/GenBank/DDBJ databases">
        <authorList>
            <person name="Peeters C."/>
        </authorList>
    </citation>
    <scope>NUCLEOTIDE SEQUENCE</scope>
    <source>
        <strain evidence="1">R-77560</strain>
    </source>
</reference>
<proteinExistence type="predicted"/>
<evidence type="ECO:0000313" key="1">
    <source>
        <dbReference type="EMBL" id="CAJ0807801.1"/>
    </source>
</evidence>
<sequence>MACGYTCSAEQAHESALAERQKAALSDRQKWLASFDGQGRYLDPETGFWESLSAEVYSHEAQRWFPAYDDESSQEP</sequence>
<organism evidence="1 2">
    <name type="scientific">Ralstonia thomasii</name>
    <dbReference type="NCBI Taxonomy" id="3058596"/>
    <lineage>
        <taxon>Bacteria</taxon>
        <taxon>Pseudomonadati</taxon>
        <taxon>Pseudomonadota</taxon>
        <taxon>Betaproteobacteria</taxon>
        <taxon>Burkholderiales</taxon>
        <taxon>Burkholderiaceae</taxon>
        <taxon>Ralstonia</taxon>
    </lineage>
</organism>
<gene>
    <name evidence="1" type="ORF">R77560_04628</name>
</gene>
<comment type="caution">
    <text evidence="1">The sequence shown here is derived from an EMBL/GenBank/DDBJ whole genome shotgun (WGS) entry which is preliminary data.</text>
</comment>
<evidence type="ECO:0000313" key="2">
    <source>
        <dbReference type="Proteomes" id="UP001189756"/>
    </source>
</evidence>
<dbReference type="Proteomes" id="UP001189756">
    <property type="component" value="Unassembled WGS sequence"/>
</dbReference>